<reference evidence="1" key="1">
    <citation type="journal article" date="2015" name="Nature">
        <title>Complex archaea that bridge the gap between prokaryotes and eukaryotes.</title>
        <authorList>
            <person name="Spang A."/>
            <person name="Saw J.H."/>
            <person name="Jorgensen S.L."/>
            <person name="Zaremba-Niedzwiedzka K."/>
            <person name="Martijn J."/>
            <person name="Lind A.E."/>
            <person name="van Eijk R."/>
            <person name="Schleper C."/>
            <person name="Guy L."/>
            <person name="Ettema T.J."/>
        </authorList>
    </citation>
    <scope>NUCLEOTIDE SEQUENCE</scope>
</reference>
<proteinExistence type="predicted"/>
<name>A0A0F9RFK8_9ZZZZ</name>
<gene>
    <name evidence="1" type="ORF">LCGC14_0600090</name>
</gene>
<evidence type="ECO:0008006" key="2">
    <source>
        <dbReference type="Google" id="ProtNLM"/>
    </source>
</evidence>
<evidence type="ECO:0000313" key="1">
    <source>
        <dbReference type="EMBL" id="KKN53664.1"/>
    </source>
</evidence>
<dbReference type="InterPro" id="IPR020518">
    <property type="entry name" value="Tscrpt_reg_PrtN"/>
</dbReference>
<comment type="caution">
    <text evidence="1">The sequence shown here is derived from an EMBL/GenBank/DDBJ whole genome shotgun (WGS) entry which is preliminary data.</text>
</comment>
<dbReference type="AlphaFoldDB" id="A0A0F9RFK8"/>
<accession>A0A0F9RFK8</accession>
<dbReference type="Pfam" id="PF11112">
    <property type="entry name" value="PyocinActivator"/>
    <property type="match status" value="1"/>
</dbReference>
<dbReference type="EMBL" id="LAZR01000961">
    <property type="protein sequence ID" value="KKN53664.1"/>
    <property type="molecule type" value="Genomic_DNA"/>
</dbReference>
<protein>
    <recommendedName>
        <fullName evidence="2">Pyocin activator protein PrtN</fullName>
    </recommendedName>
</protein>
<sequence length="84" mass="9474">MNTVFMLLAQFEEAIIPLGKVCDDYFGCSLRTAMNKAKAEDLPIPTFKIGSSAKAPYYIHLNDLAEYIDAQRAKAKEEWSRVNT</sequence>
<dbReference type="GO" id="GO:0006355">
    <property type="term" value="P:regulation of DNA-templated transcription"/>
    <property type="evidence" value="ECO:0007669"/>
    <property type="project" value="InterPro"/>
</dbReference>
<organism evidence="1">
    <name type="scientific">marine sediment metagenome</name>
    <dbReference type="NCBI Taxonomy" id="412755"/>
    <lineage>
        <taxon>unclassified sequences</taxon>
        <taxon>metagenomes</taxon>
        <taxon>ecological metagenomes</taxon>
    </lineage>
</organism>